<protein>
    <recommendedName>
        <fullName evidence="3">Recombination endonuclease VII</fullName>
    </recommendedName>
</protein>
<reference evidence="2" key="1">
    <citation type="journal article" date="2019" name="Int. J. Syst. Evol. Microbiol.">
        <title>The Global Catalogue of Microorganisms (GCM) 10K type strain sequencing project: providing services to taxonomists for standard genome sequencing and annotation.</title>
        <authorList>
            <consortium name="The Broad Institute Genomics Platform"/>
            <consortium name="The Broad Institute Genome Sequencing Center for Infectious Disease"/>
            <person name="Wu L."/>
            <person name="Ma J."/>
        </authorList>
    </citation>
    <scope>NUCLEOTIDE SEQUENCE [LARGE SCALE GENOMIC DNA]</scope>
    <source>
        <strain evidence="2">JCM 9377</strain>
    </source>
</reference>
<keyword evidence="2" id="KW-1185">Reference proteome</keyword>
<dbReference type="InterPro" id="IPR038563">
    <property type="entry name" value="Endonuclease_7_sf"/>
</dbReference>
<sequence length="280" mass="31413">MPIIILVMDENVLEKSCPRCGETKPVKAFGVNRARSDGFGRCCKPCTMQRAQENYRIRMAREGRQVRESIPLPEGAEGCKRCPDCERVKPFEEFRKNKARHDGLAFYCKECFRRRDKAGHKAREEAKGRSVRERVDSPPGHKWCNGCKEIKPFAEWHRAKSSTDGYASACKECRKSRNARDWLKRAYGLTPEGVAAMIESQGGLCALCGVKAAEHVDHDHRTGKVRGVLCFTCNVALGQLKDDAGMLLKAIAYLQAHGTLDDLEVPIFVRVAGTDWALDL</sequence>
<dbReference type="Pfam" id="PF02945">
    <property type="entry name" value="Endonuclease_7"/>
    <property type="match status" value="1"/>
</dbReference>
<gene>
    <name evidence="1" type="ORF">GCM10010468_18470</name>
</gene>
<comment type="caution">
    <text evidence="1">The sequence shown here is derived from an EMBL/GenBank/DDBJ whole genome shotgun (WGS) entry which is preliminary data.</text>
</comment>
<dbReference type="Proteomes" id="UP001501237">
    <property type="component" value="Unassembled WGS sequence"/>
</dbReference>
<dbReference type="EMBL" id="BAAAUV010000004">
    <property type="protein sequence ID" value="GAA3204089.1"/>
    <property type="molecule type" value="Genomic_DNA"/>
</dbReference>
<organism evidence="1 2">
    <name type="scientific">Actinocorallia longicatena</name>
    <dbReference type="NCBI Taxonomy" id="111803"/>
    <lineage>
        <taxon>Bacteria</taxon>
        <taxon>Bacillati</taxon>
        <taxon>Actinomycetota</taxon>
        <taxon>Actinomycetes</taxon>
        <taxon>Streptosporangiales</taxon>
        <taxon>Thermomonosporaceae</taxon>
        <taxon>Actinocorallia</taxon>
    </lineage>
</organism>
<dbReference type="InterPro" id="IPR044925">
    <property type="entry name" value="His-Me_finger_sf"/>
</dbReference>
<accession>A0ABP6Q516</accession>
<dbReference type="Gene3D" id="3.40.1800.10">
    <property type="entry name" value="His-Me finger endonucleases"/>
    <property type="match status" value="1"/>
</dbReference>
<evidence type="ECO:0000313" key="2">
    <source>
        <dbReference type="Proteomes" id="UP001501237"/>
    </source>
</evidence>
<name>A0ABP6Q516_9ACTN</name>
<evidence type="ECO:0008006" key="3">
    <source>
        <dbReference type="Google" id="ProtNLM"/>
    </source>
</evidence>
<dbReference type="InterPro" id="IPR004211">
    <property type="entry name" value="Endonuclease_7"/>
</dbReference>
<proteinExistence type="predicted"/>
<dbReference type="SUPFAM" id="SSF54060">
    <property type="entry name" value="His-Me finger endonucleases"/>
    <property type="match status" value="1"/>
</dbReference>
<evidence type="ECO:0000313" key="1">
    <source>
        <dbReference type="EMBL" id="GAA3204089.1"/>
    </source>
</evidence>